<dbReference type="AlphaFoldDB" id="A0AAJ0I8K7"/>
<keyword evidence="1" id="KW-0472">Membrane</keyword>
<feature type="transmembrane region" description="Helical" evidence="1">
    <location>
        <begin position="84"/>
        <end position="102"/>
    </location>
</feature>
<reference evidence="2 3" key="1">
    <citation type="journal article" date="2023" name="Mol. Phylogenet. Evol.">
        <title>Genome-scale phylogeny and comparative genomics of the fungal order Sordariales.</title>
        <authorList>
            <person name="Hensen N."/>
            <person name="Bonometti L."/>
            <person name="Westerberg I."/>
            <person name="Brannstrom I.O."/>
            <person name="Guillou S."/>
            <person name="Cros-Aarteil S."/>
            <person name="Calhoun S."/>
            <person name="Haridas S."/>
            <person name="Kuo A."/>
            <person name="Mondo S."/>
            <person name="Pangilinan J."/>
            <person name="Riley R."/>
            <person name="LaButti K."/>
            <person name="Andreopoulos B."/>
            <person name="Lipzen A."/>
            <person name="Chen C."/>
            <person name="Yan M."/>
            <person name="Daum C."/>
            <person name="Ng V."/>
            <person name="Clum A."/>
            <person name="Steindorff A."/>
            <person name="Ohm R.A."/>
            <person name="Martin F."/>
            <person name="Silar P."/>
            <person name="Natvig D.O."/>
            <person name="Lalanne C."/>
            <person name="Gautier V."/>
            <person name="Ament-Velasquez S.L."/>
            <person name="Kruys A."/>
            <person name="Hutchinson M.I."/>
            <person name="Powell A.J."/>
            <person name="Barry K."/>
            <person name="Miller A.N."/>
            <person name="Grigoriev I.V."/>
            <person name="Debuchy R."/>
            <person name="Gladieux P."/>
            <person name="Hiltunen Thoren M."/>
            <person name="Johannesson H."/>
        </authorList>
    </citation>
    <scope>NUCLEOTIDE SEQUENCE [LARGE SCALE GENOMIC DNA]</scope>
    <source>
        <strain evidence="2 3">FGSC 10403</strain>
    </source>
</reference>
<evidence type="ECO:0000256" key="1">
    <source>
        <dbReference type="SAM" id="Phobius"/>
    </source>
</evidence>
<name>A0AAJ0I8K7_9PEZI</name>
<evidence type="ECO:0000313" key="3">
    <source>
        <dbReference type="Proteomes" id="UP001285908"/>
    </source>
</evidence>
<accession>A0AAJ0I8K7</accession>
<dbReference type="EMBL" id="JAULSX010000004">
    <property type="protein sequence ID" value="KAK3492791.1"/>
    <property type="molecule type" value="Genomic_DNA"/>
</dbReference>
<keyword evidence="3" id="KW-1185">Reference proteome</keyword>
<sequence>MDGQGVPPIETSFCCHLQGLQILGVADWTFARPATISSLGRMDWNGQLGYIKSSQSLPSLDASHLQNGVDKETLIGLHSTIKCLLFWGYPVLLYLCLYHVVLQAKTSNTLRTRTSSTPLKPLARFASEVAAAPRASESESDSADVWHWATARTRQFWQRKAVSTRLRLQPPRCTHY</sequence>
<organism evidence="2 3">
    <name type="scientific">Neurospora hispaniola</name>
    <dbReference type="NCBI Taxonomy" id="588809"/>
    <lineage>
        <taxon>Eukaryota</taxon>
        <taxon>Fungi</taxon>
        <taxon>Dikarya</taxon>
        <taxon>Ascomycota</taxon>
        <taxon>Pezizomycotina</taxon>
        <taxon>Sordariomycetes</taxon>
        <taxon>Sordariomycetidae</taxon>
        <taxon>Sordariales</taxon>
        <taxon>Sordariaceae</taxon>
        <taxon>Neurospora</taxon>
    </lineage>
</organism>
<comment type="caution">
    <text evidence="2">The sequence shown here is derived from an EMBL/GenBank/DDBJ whole genome shotgun (WGS) entry which is preliminary data.</text>
</comment>
<keyword evidence="1" id="KW-1133">Transmembrane helix</keyword>
<dbReference type="RefSeq" id="XP_062693249.1">
    <property type="nucleotide sequence ID" value="XM_062832512.1"/>
</dbReference>
<dbReference type="Proteomes" id="UP001285908">
    <property type="component" value="Unassembled WGS sequence"/>
</dbReference>
<evidence type="ECO:0000313" key="2">
    <source>
        <dbReference type="EMBL" id="KAK3492791.1"/>
    </source>
</evidence>
<dbReference type="GeneID" id="87870134"/>
<keyword evidence="1" id="KW-0812">Transmembrane</keyword>
<protein>
    <submittedName>
        <fullName evidence="2">Uncharacterized protein</fullName>
    </submittedName>
</protein>
<gene>
    <name evidence="2" type="ORF">B0T23DRAFT_149645</name>
</gene>
<proteinExistence type="predicted"/>